<keyword evidence="2" id="KW-1185">Reference proteome</keyword>
<protein>
    <recommendedName>
        <fullName evidence="3">Protein kinase domain-containing protein</fullName>
    </recommendedName>
</protein>
<dbReference type="AlphaFoldDB" id="A0AAV1RY70"/>
<reference evidence="1 2" key="1">
    <citation type="submission" date="2024-01" db="EMBL/GenBank/DDBJ databases">
        <authorList>
            <person name="Waweru B."/>
        </authorList>
    </citation>
    <scope>NUCLEOTIDE SEQUENCE [LARGE SCALE GENOMIC DNA]</scope>
</reference>
<name>A0AAV1RY70_9ROSI</name>
<sequence>MNLNTATTLGYCTRDIKGSNLQIDSNGNLKIADFGTHLRSSLLQVGWLHCGTDLQSFCFVPQAIELPWIYGALVSFLQNCLLESLSCLEEQRRLKAYWKFLSIAIELTFDKYQNLIRKCESQKFLKSYQQVLFIGNLFSYA</sequence>
<accession>A0AAV1RY70</accession>
<proteinExistence type="predicted"/>
<evidence type="ECO:0008006" key="3">
    <source>
        <dbReference type="Google" id="ProtNLM"/>
    </source>
</evidence>
<dbReference type="SUPFAM" id="SSF56112">
    <property type="entry name" value="Protein kinase-like (PK-like)"/>
    <property type="match status" value="1"/>
</dbReference>
<dbReference type="InterPro" id="IPR011009">
    <property type="entry name" value="Kinase-like_dom_sf"/>
</dbReference>
<comment type="caution">
    <text evidence="1">The sequence shown here is derived from an EMBL/GenBank/DDBJ whole genome shotgun (WGS) entry which is preliminary data.</text>
</comment>
<organism evidence="1 2">
    <name type="scientific">Dovyalis caffra</name>
    <dbReference type="NCBI Taxonomy" id="77055"/>
    <lineage>
        <taxon>Eukaryota</taxon>
        <taxon>Viridiplantae</taxon>
        <taxon>Streptophyta</taxon>
        <taxon>Embryophyta</taxon>
        <taxon>Tracheophyta</taxon>
        <taxon>Spermatophyta</taxon>
        <taxon>Magnoliopsida</taxon>
        <taxon>eudicotyledons</taxon>
        <taxon>Gunneridae</taxon>
        <taxon>Pentapetalae</taxon>
        <taxon>rosids</taxon>
        <taxon>fabids</taxon>
        <taxon>Malpighiales</taxon>
        <taxon>Salicaceae</taxon>
        <taxon>Flacourtieae</taxon>
        <taxon>Dovyalis</taxon>
    </lineage>
</organism>
<evidence type="ECO:0000313" key="1">
    <source>
        <dbReference type="EMBL" id="CAK7340423.1"/>
    </source>
</evidence>
<dbReference type="EMBL" id="CAWUPB010001160">
    <property type="protein sequence ID" value="CAK7340423.1"/>
    <property type="molecule type" value="Genomic_DNA"/>
</dbReference>
<evidence type="ECO:0000313" key="2">
    <source>
        <dbReference type="Proteomes" id="UP001314170"/>
    </source>
</evidence>
<gene>
    <name evidence="1" type="ORF">DCAF_LOCUS15505</name>
</gene>
<dbReference type="Gene3D" id="1.10.510.10">
    <property type="entry name" value="Transferase(Phosphotransferase) domain 1"/>
    <property type="match status" value="1"/>
</dbReference>
<dbReference type="Proteomes" id="UP001314170">
    <property type="component" value="Unassembled WGS sequence"/>
</dbReference>